<feature type="compositionally biased region" description="Low complexity" evidence="1">
    <location>
        <begin position="678"/>
        <end position="704"/>
    </location>
</feature>
<keyword evidence="2" id="KW-1133">Transmembrane helix</keyword>
<feature type="compositionally biased region" description="Basic and acidic residues" evidence="1">
    <location>
        <begin position="655"/>
        <end position="667"/>
    </location>
</feature>
<gene>
    <name evidence="4" type="ORF">AAP_00514</name>
</gene>
<feature type="compositionally biased region" description="Basic and acidic residues" evidence="1">
    <location>
        <begin position="598"/>
        <end position="608"/>
    </location>
</feature>
<name>A0A168DYU9_9EURO</name>
<feature type="compositionally biased region" description="Polar residues" evidence="1">
    <location>
        <begin position="55"/>
        <end position="64"/>
    </location>
</feature>
<dbReference type="Pfam" id="PF00582">
    <property type="entry name" value="Usp"/>
    <property type="match status" value="1"/>
</dbReference>
<dbReference type="OrthoDB" id="4206367at2759"/>
<evidence type="ECO:0000259" key="3">
    <source>
        <dbReference type="Pfam" id="PF00582"/>
    </source>
</evidence>
<proteinExistence type="predicted"/>
<dbReference type="AlphaFoldDB" id="A0A168DYU9"/>
<feature type="compositionally biased region" description="Basic residues" evidence="1">
    <location>
        <begin position="1"/>
        <end position="18"/>
    </location>
</feature>
<evidence type="ECO:0000313" key="5">
    <source>
        <dbReference type="Proteomes" id="UP000242877"/>
    </source>
</evidence>
<dbReference type="InterPro" id="IPR014729">
    <property type="entry name" value="Rossmann-like_a/b/a_fold"/>
</dbReference>
<feature type="region of interest" description="Disordered" evidence="1">
    <location>
        <begin position="565"/>
        <end position="612"/>
    </location>
</feature>
<feature type="compositionally biased region" description="Basic and acidic residues" evidence="1">
    <location>
        <begin position="215"/>
        <end position="224"/>
    </location>
</feature>
<dbReference type="CDD" id="cd23659">
    <property type="entry name" value="USP_At3g01520-like"/>
    <property type="match status" value="1"/>
</dbReference>
<feature type="region of interest" description="Disordered" evidence="1">
    <location>
        <begin position="135"/>
        <end position="240"/>
    </location>
</feature>
<dbReference type="Proteomes" id="UP000242877">
    <property type="component" value="Unassembled WGS sequence"/>
</dbReference>
<feature type="compositionally biased region" description="Low complexity" evidence="1">
    <location>
        <begin position="111"/>
        <end position="121"/>
    </location>
</feature>
<feature type="compositionally biased region" description="Low complexity" evidence="1">
    <location>
        <begin position="65"/>
        <end position="88"/>
    </location>
</feature>
<keyword evidence="2" id="KW-0812">Transmembrane</keyword>
<feature type="compositionally biased region" description="Low complexity" evidence="1">
    <location>
        <begin position="153"/>
        <end position="182"/>
    </location>
</feature>
<reference evidence="4 5" key="1">
    <citation type="journal article" date="2016" name="Genome Biol. Evol.">
        <title>Divergent and convergent evolution of fungal pathogenicity.</title>
        <authorList>
            <person name="Shang Y."/>
            <person name="Xiao G."/>
            <person name="Zheng P."/>
            <person name="Cen K."/>
            <person name="Zhan S."/>
            <person name="Wang C."/>
        </authorList>
    </citation>
    <scope>NUCLEOTIDE SEQUENCE [LARGE SCALE GENOMIC DNA]</scope>
    <source>
        <strain evidence="4 5">ARSEF 7405</strain>
    </source>
</reference>
<dbReference type="SUPFAM" id="SSF52402">
    <property type="entry name" value="Adenine nucleotide alpha hydrolases-like"/>
    <property type="match status" value="1"/>
</dbReference>
<feature type="compositionally biased region" description="Polar residues" evidence="1">
    <location>
        <begin position="200"/>
        <end position="212"/>
    </location>
</feature>
<dbReference type="PANTHER" id="PTHR47815:SF1">
    <property type="entry name" value="UNIVERSAL STRESS PROTEIN A FAMILY PROTEIN C25B2.10"/>
    <property type="match status" value="1"/>
</dbReference>
<feature type="compositionally biased region" description="Polar residues" evidence="1">
    <location>
        <begin position="567"/>
        <end position="582"/>
    </location>
</feature>
<accession>A0A168DYU9</accession>
<evidence type="ECO:0000256" key="1">
    <source>
        <dbReference type="SAM" id="MobiDB-lite"/>
    </source>
</evidence>
<keyword evidence="2" id="KW-0472">Membrane</keyword>
<protein>
    <submittedName>
        <fullName evidence="4">Universal stress protein</fullName>
    </submittedName>
</protein>
<feature type="domain" description="UspA" evidence="3">
    <location>
        <begin position="362"/>
        <end position="499"/>
    </location>
</feature>
<evidence type="ECO:0000313" key="4">
    <source>
        <dbReference type="EMBL" id="KZZ98253.1"/>
    </source>
</evidence>
<keyword evidence="5" id="KW-1185">Reference proteome</keyword>
<dbReference type="VEuPathDB" id="FungiDB:AAP_00514"/>
<sequence>MRPRTRRIWRRALLKRQKPCSPAAQDPALTQEPKEGRDGLVEATDIRLSSDEASRNSCESVLNDSSNGNSNSNSNSNSNGSSGSNGSNSKKKSGIRRFSLMSTRAKGPDPATATSTTTTEVKTVKSADDLPIIVSESRRITSSGDEEEKRENNLNGNSDSNGNVNGDSNSNGNGNSTGSSITGDEDAESTPRASREDRPSSVTFDINTTEAVLSSEKKSSEKRRSNSFTKRRSPPSPPPPRLAIFVLDSSRLIIALVIITILICCLFFHKPTPFPSSNSSSFSFPSSSSLSSSFQIMSAHATPAASHTDVNITLTPSPRRSHDHSAYSRGVSFDTFDNRDATDYSLTLNYKHKDYKHTRRSRTFLCGTDSNDYSDVALEWLIDELVDDGDEIVCLRVVEKDSKLASEQSVDSKRYHEEGRKLFESVVAKIADTKAISLIMELAVGKVQGLIQRMIQIYEPASLIVGTRGRSLGGVQGLLPGSVSKYCLQQSPVPVIVVRPSNKREKKKQKRRADPTREHYGNVLRINDAVSGKIFDNGGKLEEEEAAAVAQAIGLPSSVTELPMRSSRGSLINKESTSSLKSNSEDVRVMESPSGSNEDLRGDKKTATGEEVGAVASGALSPRMTTISFEDDIKRKSQSDVIISPTSPVSAVSESSEHVKISKDDSTTKLAPTLGLVSASTSTSSSSSSSSSSTPPSQPIIASSDENAHPKNTPAITTSEADTASDAAISSKSATPSTSESAAS</sequence>
<feature type="transmembrane region" description="Helical" evidence="2">
    <location>
        <begin position="252"/>
        <end position="269"/>
    </location>
</feature>
<dbReference type="PRINTS" id="PR01438">
    <property type="entry name" value="UNVRSLSTRESS"/>
</dbReference>
<dbReference type="InterPro" id="IPR006016">
    <property type="entry name" value="UspA"/>
</dbReference>
<feature type="region of interest" description="Disordered" evidence="1">
    <location>
        <begin position="639"/>
        <end position="744"/>
    </location>
</feature>
<feature type="compositionally biased region" description="Low complexity" evidence="1">
    <location>
        <begin position="715"/>
        <end position="744"/>
    </location>
</feature>
<comment type="caution">
    <text evidence="4">The sequence shown here is derived from an EMBL/GenBank/DDBJ whole genome shotgun (WGS) entry which is preliminary data.</text>
</comment>
<dbReference type="EMBL" id="AZGZ01000001">
    <property type="protein sequence ID" value="KZZ98253.1"/>
    <property type="molecule type" value="Genomic_DNA"/>
</dbReference>
<feature type="compositionally biased region" description="Basic and acidic residues" evidence="1">
    <location>
        <begin position="32"/>
        <end position="54"/>
    </location>
</feature>
<dbReference type="PANTHER" id="PTHR47815">
    <property type="entry name" value="UNIVERSAL STRESS PROTEIN A FAMILY PROTEIN C25B2.10"/>
    <property type="match status" value="1"/>
</dbReference>
<evidence type="ECO:0000256" key="2">
    <source>
        <dbReference type="SAM" id="Phobius"/>
    </source>
</evidence>
<feature type="region of interest" description="Disordered" evidence="1">
    <location>
        <begin position="1"/>
        <end position="123"/>
    </location>
</feature>
<feature type="compositionally biased region" description="Polar residues" evidence="1">
    <location>
        <begin position="639"/>
        <end position="654"/>
    </location>
</feature>
<dbReference type="Gene3D" id="3.40.50.620">
    <property type="entry name" value="HUPs"/>
    <property type="match status" value="1"/>
</dbReference>
<dbReference type="InterPro" id="IPR006015">
    <property type="entry name" value="Universal_stress_UspA"/>
</dbReference>
<organism evidence="4 5">
    <name type="scientific">Ascosphaera apis ARSEF 7405</name>
    <dbReference type="NCBI Taxonomy" id="392613"/>
    <lineage>
        <taxon>Eukaryota</taxon>
        <taxon>Fungi</taxon>
        <taxon>Dikarya</taxon>
        <taxon>Ascomycota</taxon>
        <taxon>Pezizomycotina</taxon>
        <taxon>Eurotiomycetes</taxon>
        <taxon>Eurotiomycetidae</taxon>
        <taxon>Onygenales</taxon>
        <taxon>Ascosphaeraceae</taxon>
        <taxon>Ascosphaera</taxon>
    </lineage>
</organism>